<organism evidence="1 2">
    <name type="scientific">Cichorium intybus</name>
    <name type="common">Chicory</name>
    <dbReference type="NCBI Taxonomy" id="13427"/>
    <lineage>
        <taxon>Eukaryota</taxon>
        <taxon>Viridiplantae</taxon>
        <taxon>Streptophyta</taxon>
        <taxon>Embryophyta</taxon>
        <taxon>Tracheophyta</taxon>
        <taxon>Spermatophyta</taxon>
        <taxon>Magnoliopsida</taxon>
        <taxon>eudicotyledons</taxon>
        <taxon>Gunneridae</taxon>
        <taxon>Pentapetalae</taxon>
        <taxon>asterids</taxon>
        <taxon>campanulids</taxon>
        <taxon>Asterales</taxon>
        <taxon>Asteraceae</taxon>
        <taxon>Cichorioideae</taxon>
        <taxon>Cichorieae</taxon>
        <taxon>Cichoriinae</taxon>
        <taxon>Cichorium</taxon>
    </lineage>
</organism>
<comment type="caution">
    <text evidence="1">The sequence shown here is derived from an EMBL/GenBank/DDBJ whole genome shotgun (WGS) entry which is preliminary data.</text>
</comment>
<evidence type="ECO:0000313" key="2">
    <source>
        <dbReference type="Proteomes" id="UP001055811"/>
    </source>
</evidence>
<name>A0ACB9E2M1_CICIN</name>
<sequence>MEKEQKRREREGDEEAEAMKRDNRMTLANLNTNSGYDYFNNSSGQDLDTAYGIGLCHSDISDSIACVDCVNTSIVKLREVCPEFYAPAATSQIRRIACKIKSIMVVSLFPGLIDLGEGDSINQFDSRNLC</sequence>
<dbReference type="EMBL" id="CM042012">
    <property type="protein sequence ID" value="KAI3753047.1"/>
    <property type="molecule type" value="Genomic_DNA"/>
</dbReference>
<protein>
    <submittedName>
        <fullName evidence="1">Uncharacterized protein</fullName>
    </submittedName>
</protein>
<reference evidence="1 2" key="2">
    <citation type="journal article" date="2022" name="Mol. Ecol. Resour.">
        <title>The genomes of chicory, endive, great burdock and yacon provide insights into Asteraceae paleo-polyploidization history and plant inulin production.</title>
        <authorList>
            <person name="Fan W."/>
            <person name="Wang S."/>
            <person name="Wang H."/>
            <person name="Wang A."/>
            <person name="Jiang F."/>
            <person name="Liu H."/>
            <person name="Zhao H."/>
            <person name="Xu D."/>
            <person name="Zhang Y."/>
        </authorList>
    </citation>
    <scope>NUCLEOTIDE SEQUENCE [LARGE SCALE GENOMIC DNA]</scope>
    <source>
        <strain evidence="2">cv. Punajuju</strain>
        <tissue evidence="1">Leaves</tissue>
    </source>
</reference>
<dbReference type="Proteomes" id="UP001055811">
    <property type="component" value="Linkage Group LG04"/>
</dbReference>
<evidence type="ECO:0000313" key="1">
    <source>
        <dbReference type="EMBL" id="KAI3753047.1"/>
    </source>
</evidence>
<keyword evidence="2" id="KW-1185">Reference proteome</keyword>
<proteinExistence type="predicted"/>
<gene>
    <name evidence="1" type="ORF">L2E82_25091</name>
</gene>
<reference evidence="2" key="1">
    <citation type="journal article" date="2022" name="Mol. Ecol. Resour.">
        <title>The genomes of chicory, endive, great burdock and yacon provide insights into Asteraceae palaeo-polyploidization history and plant inulin production.</title>
        <authorList>
            <person name="Fan W."/>
            <person name="Wang S."/>
            <person name="Wang H."/>
            <person name="Wang A."/>
            <person name="Jiang F."/>
            <person name="Liu H."/>
            <person name="Zhao H."/>
            <person name="Xu D."/>
            <person name="Zhang Y."/>
        </authorList>
    </citation>
    <scope>NUCLEOTIDE SEQUENCE [LARGE SCALE GENOMIC DNA]</scope>
    <source>
        <strain evidence="2">cv. Punajuju</strain>
    </source>
</reference>
<accession>A0ACB9E2M1</accession>